<evidence type="ECO:0000259" key="10">
    <source>
        <dbReference type="Pfam" id="PF12849"/>
    </source>
</evidence>
<dbReference type="SUPFAM" id="SSF53850">
    <property type="entry name" value="Periplasmic binding protein-like II"/>
    <property type="match status" value="2"/>
</dbReference>
<evidence type="ECO:0000256" key="4">
    <source>
        <dbReference type="ARBA" id="ARBA00011529"/>
    </source>
</evidence>
<dbReference type="AlphaFoldDB" id="A0A9D2IGM4"/>
<keyword evidence="7" id="KW-0564">Palmitate</keyword>
<evidence type="ECO:0000256" key="2">
    <source>
        <dbReference type="ARBA" id="ARBA00004193"/>
    </source>
</evidence>
<comment type="function">
    <text evidence="1">Part of the ABC transporter complex PstSACB involved in phosphate import.</text>
</comment>
<evidence type="ECO:0000256" key="6">
    <source>
        <dbReference type="ARBA" id="ARBA00022729"/>
    </source>
</evidence>
<dbReference type="Pfam" id="PF12849">
    <property type="entry name" value="PBP_like_2"/>
    <property type="match status" value="2"/>
</dbReference>
<dbReference type="Gene3D" id="3.40.190.10">
    <property type="entry name" value="Periplasmic binding protein-like II"/>
    <property type="match status" value="4"/>
</dbReference>
<sequence length="294" mass="31152">MKSGKAIGIGVLSVLAAVMLAGCKGNDWDENAEAPRGEITPVSREEGSGTRGAFTELVGLEEDIDGETFDMTTARSEVTNSTAVTINSVSGNKSAIGYISLGSMNDMIKPLAIDGVMPSIETVKDGSYKIARPFNIVYRDDLSEIGQDFVQYIMSDQGQSIIEEEGYVSQGSEGKYSASLDGGGSLSVSGSSSVEPVMEKLAEEYEVLNPDVNIEVQVSDSTTGVSTVLEGVTDIGMASRNLNDSEVQAGAIPKVIAMDGIVVIVNKQNPLEELTTDQLRAIYSGEAKNWEDIL</sequence>
<evidence type="ECO:0000313" key="12">
    <source>
        <dbReference type="Proteomes" id="UP000824024"/>
    </source>
</evidence>
<accession>A0A9D2IGM4</accession>
<protein>
    <submittedName>
        <fullName evidence="11">Substrate-binding domain-containing protein</fullName>
    </submittedName>
</protein>
<dbReference type="GO" id="GO:0006817">
    <property type="term" value="P:phosphate ion transport"/>
    <property type="evidence" value="ECO:0007669"/>
    <property type="project" value="UniProtKB-KW"/>
</dbReference>
<reference evidence="11" key="2">
    <citation type="submission" date="2021-04" db="EMBL/GenBank/DDBJ databases">
        <authorList>
            <person name="Gilroy R."/>
        </authorList>
    </citation>
    <scope>NUCLEOTIDE SEQUENCE</scope>
    <source>
        <strain evidence="11">CHK192-9172</strain>
    </source>
</reference>
<gene>
    <name evidence="11" type="ORF">IAA08_11575</name>
</gene>
<keyword evidence="5" id="KW-0813">Transport</keyword>
<dbReference type="PROSITE" id="PS51257">
    <property type="entry name" value="PROKAR_LIPOPROTEIN"/>
    <property type="match status" value="1"/>
</dbReference>
<evidence type="ECO:0000256" key="1">
    <source>
        <dbReference type="ARBA" id="ARBA00002841"/>
    </source>
</evidence>
<feature type="domain" description="PBP" evidence="10">
    <location>
        <begin position="26"/>
        <end position="156"/>
    </location>
</feature>
<dbReference type="InterPro" id="IPR024370">
    <property type="entry name" value="PBP_domain"/>
</dbReference>
<organism evidence="11 12">
    <name type="scientific">Candidatus Eubacterium avistercoris</name>
    <dbReference type="NCBI Taxonomy" id="2838567"/>
    <lineage>
        <taxon>Bacteria</taxon>
        <taxon>Bacillati</taxon>
        <taxon>Bacillota</taxon>
        <taxon>Clostridia</taxon>
        <taxon>Eubacteriales</taxon>
        <taxon>Eubacteriaceae</taxon>
        <taxon>Eubacterium</taxon>
    </lineage>
</organism>
<reference evidence="11" key="1">
    <citation type="journal article" date="2021" name="PeerJ">
        <title>Extensive microbial diversity within the chicken gut microbiome revealed by metagenomics and culture.</title>
        <authorList>
            <person name="Gilroy R."/>
            <person name="Ravi A."/>
            <person name="Getino M."/>
            <person name="Pursley I."/>
            <person name="Horton D.L."/>
            <person name="Alikhan N.F."/>
            <person name="Baker D."/>
            <person name="Gharbi K."/>
            <person name="Hall N."/>
            <person name="Watson M."/>
            <person name="Adriaenssens E.M."/>
            <person name="Foster-Nyarko E."/>
            <person name="Jarju S."/>
            <person name="Secka A."/>
            <person name="Antonio M."/>
            <person name="Oren A."/>
            <person name="Chaudhuri R.R."/>
            <person name="La Ragione R."/>
            <person name="Hildebrand F."/>
            <person name="Pallen M.J."/>
        </authorList>
    </citation>
    <scope>NUCLEOTIDE SEQUENCE</scope>
    <source>
        <strain evidence="11">CHK192-9172</strain>
    </source>
</reference>
<comment type="subunit">
    <text evidence="4">The complex is composed of two ATP-binding proteins (PstB), two transmembrane proteins (PstC and PstA) and a solute-binding protein (PstS).</text>
</comment>
<comment type="subcellular location">
    <subcellularLocation>
        <location evidence="2">Cell membrane</location>
        <topology evidence="2">Lipid-anchor</topology>
    </subcellularLocation>
</comment>
<keyword evidence="5" id="KW-0592">Phosphate transport</keyword>
<evidence type="ECO:0000256" key="8">
    <source>
        <dbReference type="ARBA" id="ARBA00023288"/>
    </source>
</evidence>
<evidence type="ECO:0000256" key="5">
    <source>
        <dbReference type="ARBA" id="ARBA00022592"/>
    </source>
</evidence>
<evidence type="ECO:0000256" key="9">
    <source>
        <dbReference type="SAM" id="MobiDB-lite"/>
    </source>
</evidence>
<evidence type="ECO:0000313" key="11">
    <source>
        <dbReference type="EMBL" id="HIZ08559.1"/>
    </source>
</evidence>
<keyword evidence="6" id="KW-0732">Signal</keyword>
<comment type="similarity">
    <text evidence="3">Belongs to the PstS family.</text>
</comment>
<comment type="caution">
    <text evidence="11">The sequence shown here is derived from an EMBL/GenBank/DDBJ whole genome shotgun (WGS) entry which is preliminary data.</text>
</comment>
<name>A0A9D2IGM4_9FIRM</name>
<dbReference type="PANTHER" id="PTHR30570">
    <property type="entry name" value="PERIPLASMIC PHOSPHATE BINDING COMPONENT OF PHOSPHATE ABC TRANSPORTER"/>
    <property type="match status" value="1"/>
</dbReference>
<dbReference type="EMBL" id="DXCH01000307">
    <property type="protein sequence ID" value="HIZ08559.1"/>
    <property type="molecule type" value="Genomic_DNA"/>
</dbReference>
<dbReference type="PANTHER" id="PTHR30570:SF1">
    <property type="entry name" value="PHOSPHATE-BINDING PROTEIN PSTS"/>
    <property type="match status" value="1"/>
</dbReference>
<feature type="domain" description="PBP" evidence="10">
    <location>
        <begin position="182"/>
        <end position="292"/>
    </location>
</feature>
<dbReference type="InterPro" id="IPR050811">
    <property type="entry name" value="Phosphate_ABC_transporter"/>
</dbReference>
<feature type="region of interest" description="Disordered" evidence="9">
    <location>
        <begin position="29"/>
        <end position="49"/>
    </location>
</feature>
<keyword evidence="8" id="KW-0449">Lipoprotein</keyword>
<proteinExistence type="inferred from homology"/>
<evidence type="ECO:0000256" key="7">
    <source>
        <dbReference type="ARBA" id="ARBA00023139"/>
    </source>
</evidence>
<dbReference type="GO" id="GO:0005886">
    <property type="term" value="C:plasma membrane"/>
    <property type="evidence" value="ECO:0007669"/>
    <property type="project" value="UniProtKB-SubCell"/>
</dbReference>
<evidence type="ECO:0000256" key="3">
    <source>
        <dbReference type="ARBA" id="ARBA00008725"/>
    </source>
</evidence>
<dbReference type="Proteomes" id="UP000824024">
    <property type="component" value="Unassembled WGS sequence"/>
</dbReference>